<organism evidence="1">
    <name type="scientific">Ralstonia solanacearum</name>
    <name type="common">Pseudomonas solanacearum</name>
    <dbReference type="NCBI Taxonomy" id="305"/>
    <lineage>
        <taxon>Bacteria</taxon>
        <taxon>Pseudomonadati</taxon>
        <taxon>Pseudomonadota</taxon>
        <taxon>Betaproteobacteria</taxon>
        <taxon>Burkholderiales</taxon>
        <taxon>Burkholderiaceae</taxon>
        <taxon>Ralstonia</taxon>
        <taxon>Ralstonia solanacearum species complex</taxon>
    </lineage>
</organism>
<dbReference type="EMBL" id="LN899820">
    <property type="protein sequence ID" value="CUV55168.1"/>
    <property type="molecule type" value="Genomic_DNA"/>
</dbReference>
<gene>
    <name evidence="1" type="ORF">RUN215_v1_440014</name>
</gene>
<name>A0A0S4WUY7_RALSL</name>
<accession>A0A0S4WUY7</accession>
<dbReference type="AlphaFoldDB" id="A0A0S4WUY7"/>
<proteinExistence type="predicted"/>
<evidence type="ECO:0000313" key="1">
    <source>
        <dbReference type="EMBL" id="CUV55168.1"/>
    </source>
</evidence>
<protein>
    <submittedName>
        <fullName evidence="1">Uncharacterized protein</fullName>
    </submittedName>
</protein>
<reference evidence="1" key="1">
    <citation type="submission" date="2015-10" db="EMBL/GenBank/DDBJ databases">
        <authorList>
            <person name="Gilbert D.G."/>
        </authorList>
    </citation>
    <scope>NUCLEOTIDE SEQUENCE</scope>
    <source>
        <strain evidence="1">Phyl III-seqv23</strain>
    </source>
</reference>
<sequence length="249" mass="26574">MLIPGATPLAAIGIPDVAIALALATHDAQPCADREVPSHPTFHRDVQMPCAAFLSLRHGHVVEDPCLGHDASEPIKQLHELIQLCDRVPRAECQHHAGTDGLTTQPDRLFGPLRRRRFVLLTLFRLAPSSTRKLPQLSHAIPLRHREAGDFGLTVGKYTKPNGYALLIAVSLIKTGTLTYNVMAHDAFSKVPVVCHRLRMPASIAGPFSLVADTASVLGSAVFCTLSVIDTSKAGSAGPAPPCGQGRTA</sequence>